<dbReference type="AlphaFoldDB" id="A0A9X0B2F3"/>
<proteinExistence type="predicted"/>
<protein>
    <submittedName>
        <fullName evidence="1">Uncharacterized protein</fullName>
    </submittedName>
</protein>
<evidence type="ECO:0000313" key="2">
    <source>
        <dbReference type="Proteomes" id="UP001147747"/>
    </source>
</evidence>
<dbReference type="Proteomes" id="UP001147747">
    <property type="component" value="Unassembled WGS sequence"/>
</dbReference>
<dbReference type="InterPro" id="IPR053230">
    <property type="entry name" value="Trans_reg_galc"/>
</dbReference>
<organism evidence="1 2">
    <name type="scientific">Penicillium cosmopolitanum</name>
    <dbReference type="NCBI Taxonomy" id="1131564"/>
    <lineage>
        <taxon>Eukaryota</taxon>
        <taxon>Fungi</taxon>
        <taxon>Dikarya</taxon>
        <taxon>Ascomycota</taxon>
        <taxon>Pezizomycotina</taxon>
        <taxon>Eurotiomycetes</taxon>
        <taxon>Eurotiomycetidae</taxon>
        <taxon>Eurotiales</taxon>
        <taxon>Aspergillaceae</taxon>
        <taxon>Penicillium</taxon>
    </lineage>
</organism>
<gene>
    <name evidence="1" type="ORF">N7509_008240</name>
</gene>
<dbReference type="GeneID" id="81371857"/>
<dbReference type="EMBL" id="JAPZBU010000009">
    <property type="protein sequence ID" value="KAJ5385699.1"/>
    <property type="molecule type" value="Genomic_DNA"/>
</dbReference>
<accession>A0A9X0B2F3</accession>
<dbReference type="OrthoDB" id="4362831at2759"/>
<sequence>MHIINLLPEKVDVAWLYRVTPRWCVLHYIMQLTSVLLIAVFNQDLLNPRLTIGIGKKVEKAIQWIGFLFAAGLAFLQESSLSARVEVDLGLQEP</sequence>
<dbReference type="PANTHER" id="PTHR47654">
    <property type="entry name" value="ZN(II)2CYS6 TRANSCRIPTION FACTOR (EUROFUNG)-RELATED"/>
    <property type="match status" value="1"/>
</dbReference>
<dbReference type="PANTHER" id="PTHR47654:SF5">
    <property type="entry name" value="TRANSCRIPTION FACTOR DOMAIN-CONTAINING PROTEIN"/>
    <property type="match status" value="1"/>
</dbReference>
<dbReference type="RefSeq" id="XP_056483497.1">
    <property type="nucleotide sequence ID" value="XM_056632877.1"/>
</dbReference>
<comment type="caution">
    <text evidence="1">The sequence shown here is derived from an EMBL/GenBank/DDBJ whole genome shotgun (WGS) entry which is preliminary data.</text>
</comment>
<reference evidence="1" key="2">
    <citation type="journal article" date="2023" name="IMA Fungus">
        <title>Comparative genomic study of the Penicillium genus elucidates a diverse pangenome and 15 lateral gene transfer events.</title>
        <authorList>
            <person name="Petersen C."/>
            <person name="Sorensen T."/>
            <person name="Nielsen M.R."/>
            <person name="Sondergaard T.E."/>
            <person name="Sorensen J.L."/>
            <person name="Fitzpatrick D.A."/>
            <person name="Frisvad J.C."/>
            <person name="Nielsen K.L."/>
        </authorList>
    </citation>
    <scope>NUCLEOTIDE SEQUENCE</scope>
    <source>
        <strain evidence="1">IBT 29677</strain>
    </source>
</reference>
<name>A0A9X0B2F3_9EURO</name>
<reference evidence="1" key="1">
    <citation type="submission" date="2022-12" db="EMBL/GenBank/DDBJ databases">
        <authorList>
            <person name="Petersen C."/>
        </authorList>
    </citation>
    <scope>NUCLEOTIDE SEQUENCE</scope>
    <source>
        <strain evidence="1">IBT 29677</strain>
    </source>
</reference>
<evidence type="ECO:0000313" key="1">
    <source>
        <dbReference type="EMBL" id="KAJ5385699.1"/>
    </source>
</evidence>
<keyword evidence="2" id="KW-1185">Reference proteome</keyword>